<dbReference type="Bgee" id="ENSDARG00000038686">
    <property type="expression patterns" value="Expressed in mature ovarian follicle and 24 other cell types or tissues"/>
</dbReference>
<feature type="domain" description="Shieldin complex subunit 2 second OB fold" evidence="4">
    <location>
        <begin position="465"/>
        <end position="550"/>
    </location>
</feature>
<dbReference type="Pfam" id="PF21669">
    <property type="entry name" value="SHLD2_OB1"/>
    <property type="match status" value="1"/>
</dbReference>
<dbReference type="EMBL" id="BX005174">
    <property type="status" value="NOT_ANNOTATED_CDS"/>
    <property type="molecule type" value="Genomic_DNA"/>
</dbReference>
<dbReference type="eggNOG" id="ENOG502QW94">
    <property type="taxonomic scope" value="Eukaryota"/>
</dbReference>
<evidence type="ECO:0000313" key="6">
    <source>
        <dbReference type="Proteomes" id="UP000000437"/>
    </source>
</evidence>
<reference evidence="5" key="2">
    <citation type="submission" date="2013-08" db="UniProtKB">
        <authorList>
            <consortium name="Ensembl"/>
        </authorList>
    </citation>
    <scope>IDENTIFICATION</scope>
    <source>
        <strain evidence="5">Tuebingen</strain>
    </source>
</reference>
<feature type="domain" description="Shieldin complex subunit 2 first OB fold" evidence="3">
    <location>
        <begin position="302"/>
        <end position="432"/>
    </location>
</feature>
<dbReference type="PANTHER" id="PTHR14495">
    <property type="entry name" value="SHIELDIN COMPLEX SUBUNIT 2"/>
    <property type="match status" value="1"/>
</dbReference>
<dbReference type="STRING" id="7955.ENSDARP00000117245"/>
<reference evidence="7" key="4">
    <citation type="journal article" date="2016" name="BMC Genomics">
        <title>Gene evolution and gene expression after whole genome duplication in fish: the PhyloFish database.</title>
        <authorList>
            <person name="Pasquier J."/>
            <person name="Cabau C."/>
            <person name="Nguyen T."/>
            <person name="Jouanno E."/>
            <person name="Severac D."/>
            <person name="Braasch I."/>
            <person name="Journot L."/>
            <person name="Pontarotti P."/>
            <person name="Klopp C."/>
            <person name="Postlethwait J.H."/>
            <person name="Guiguen Y."/>
            <person name="Bobe J."/>
        </authorList>
    </citation>
    <scope>NUCLEOTIDE SEQUENCE</scope>
    <source>
        <strain evidence="7">Tuebingen</strain>
    </source>
</reference>
<accession>A0A8M1NTG0</accession>
<feature type="region of interest" description="Disordered" evidence="1">
    <location>
        <begin position="178"/>
        <end position="218"/>
    </location>
</feature>
<dbReference type="RefSeq" id="NP_001139105.1">
    <property type="nucleotide sequence ID" value="NM_001145633.1"/>
</dbReference>
<name>B8A4B1_DANRE</name>
<organism evidence="5">
    <name type="scientific">Danio rerio</name>
    <name type="common">Zebrafish</name>
    <name type="synonym">Brachydanio rerio</name>
    <dbReference type="NCBI Taxonomy" id="7955"/>
    <lineage>
        <taxon>Eukaryota</taxon>
        <taxon>Metazoa</taxon>
        <taxon>Chordata</taxon>
        <taxon>Craniata</taxon>
        <taxon>Vertebrata</taxon>
        <taxon>Euteleostomi</taxon>
        <taxon>Actinopterygii</taxon>
        <taxon>Neopterygii</taxon>
        <taxon>Teleostei</taxon>
        <taxon>Ostariophysi</taxon>
        <taxon>Cypriniformes</taxon>
        <taxon>Danionidae</taxon>
        <taxon>Danioninae</taxon>
        <taxon>Danio</taxon>
    </lineage>
</organism>
<proteinExistence type="predicted"/>
<evidence type="ECO:0000313" key="5">
    <source>
        <dbReference type="Ensembl" id="ENSDARP00000117245"/>
    </source>
</evidence>
<reference evidence="5 6" key="1">
    <citation type="journal article" date="2013" name="Nature">
        <title>The zebrafish reference genome sequence and its relationship to the human genome.</title>
        <authorList>
            <consortium name="Genome Reference Consortium Zebrafish"/>
            <person name="Howe K."/>
            <person name="Clark M.D."/>
            <person name="Torroja C.F."/>
            <person name="Torrance J."/>
            <person name="Berthelot C."/>
            <person name="Muffato M."/>
            <person name="Collins J.E."/>
            <person name="Humphray S."/>
            <person name="McLaren K."/>
            <person name="Matthews L."/>
            <person name="McLaren S."/>
            <person name="Sealy I."/>
            <person name="Caccamo M."/>
            <person name="Churcher C."/>
            <person name="Scott C."/>
            <person name="Barrett J.C."/>
            <person name="Koch R."/>
            <person name="Rauch G.J."/>
            <person name="White S."/>
            <person name="Chow W."/>
            <person name="Kilian B."/>
            <person name="Quintais L.T."/>
            <person name="Guerra-Assuncao J.A."/>
            <person name="Zhou Y."/>
            <person name="Gu Y."/>
            <person name="Yen J."/>
            <person name="Vogel J.H."/>
            <person name="Eyre T."/>
            <person name="Redmond S."/>
            <person name="Banerjee R."/>
            <person name="Chi J."/>
            <person name="Fu B."/>
            <person name="Langley E."/>
            <person name="Maguire S.F."/>
            <person name="Laird G.K."/>
            <person name="Lloyd D."/>
            <person name="Kenyon E."/>
            <person name="Donaldson S."/>
            <person name="Sehra H."/>
            <person name="Almeida-King J."/>
            <person name="Loveland J."/>
            <person name="Trevanion S."/>
            <person name="Jones M."/>
            <person name="Quail M."/>
            <person name="Willey D."/>
            <person name="Hunt A."/>
            <person name="Burton J."/>
            <person name="Sims S."/>
            <person name="McLay K."/>
            <person name="Plumb B."/>
            <person name="Davis J."/>
            <person name="Clee C."/>
            <person name="Oliver K."/>
            <person name="Clark R."/>
            <person name="Riddle C."/>
            <person name="Elliot D."/>
            <person name="Eliott D."/>
            <person name="Threadgold G."/>
            <person name="Harden G."/>
            <person name="Ware D."/>
            <person name="Begum S."/>
            <person name="Mortimore B."/>
            <person name="Mortimer B."/>
            <person name="Kerry G."/>
            <person name="Heath P."/>
            <person name="Phillimore B."/>
            <person name="Tracey A."/>
            <person name="Corby N."/>
            <person name="Dunn M."/>
            <person name="Johnson C."/>
            <person name="Wood J."/>
            <person name="Clark S."/>
            <person name="Pelan S."/>
            <person name="Griffiths G."/>
            <person name="Smith M."/>
            <person name="Glithero R."/>
            <person name="Howden P."/>
            <person name="Barker N."/>
            <person name="Lloyd C."/>
            <person name="Stevens C."/>
            <person name="Harley J."/>
            <person name="Holt K."/>
            <person name="Panagiotidis G."/>
            <person name="Lovell J."/>
            <person name="Beasley H."/>
            <person name="Henderson C."/>
            <person name="Gordon D."/>
            <person name="Auger K."/>
            <person name="Wright D."/>
            <person name="Collins J."/>
            <person name="Raisen C."/>
            <person name="Dyer L."/>
            <person name="Leung K."/>
            <person name="Robertson L."/>
            <person name="Ambridge K."/>
            <person name="Leongamornlert D."/>
            <person name="McGuire S."/>
            <person name="Gilderthorp R."/>
            <person name="Griffiths C."/>
            <person name="Manthravadi D."/>
            <person name="Nichol S."/>
            <person name="Barker G."/>
            <person name="Whitehead S."/>
            <person name="Kay M."/>
            <person name="Brown J."/>
            <person name="Murnane C."/>
            <person name="Gray E."/>
            <person name="Humphries M."/>
            <person name="Sycamore N."/>
            <person name="Barker D."/>
            <person name="Saunders D."/>
            <person name="Wallis J."/>
            <person name="Babbage A."/>
            <person name="Hammond S."/>
            <person name="Mashreghi-Mohammadi M."/>
            <person name="Barr L."/>
            <person name="Martin S."/>
            <person name="Wray P."/>
            <person name="Ellington A."/>
            <person name="Matthews N."/>
            <person name="Ellwood M."/>
            <person name="Woodmansey R."/>
            <person name="Clark G."/>
            <person name="Cooper J."/>
            <person name="Cooper J."/>
            <person name="Tromans A."/>
            <person name="Grafham D."/>
            <person name="Skuce C."/>
            <person name="Pandian R."/>
            <person name="Andrews R."/>
            <person name="Harrison E."/>
            <person name="Kimberley A."/>
            <person name="Garnett J."/>
            <person name="Fosker N."/>
            <person name="Hall R."/>
            <person name="Garner P."/>
            <person name="Kelly D."/>
            <person name="Bird C."/>
            <person name="Palmer S."/>
            <person name="Gehring I."/>
            <person name="Berger A."/>
            <person name="Dooley C.M."/>
            <person name="Ersan-Urun Z."/>
            <person name="Eser C."/>
            <person name="Geiger H."/>
            <person name="Geisler M."/>
            <person name="Karotki L."/>
            <person name="Kirn A."/>
            <person name="Konantz J."/>
            <person name="Konantz M."/>
            <person name="Oberlander M."/>
            <person name="Rudolph-Geiger S."/>
            <person name="Teucke M."/>
            <person name="Lanz C."/>
            <person name="Raddatz G."/>
            <person name="Osoegawa K."/>
            <person name="Zhu B."/>
            <person name="Rapp A."/>
            <person name="Widaa S."/>
            <person name="Langford C."/>
            <person name="Yang F."/>
            <person name="Schuster S.C."/>
            <person name="Carter N.P."/>
            <person name="Harrow J."/>
            <person name="Ning Z."/>
            <person name="Herrero J."/>
            <person name="Searle S.M."/>
            <person name="Enright A."/>
            <person name="Geisler R."/>
            <person name="Plasterk R.H."/>
            <person name="Lee C."/>
            <person name="Westerfield M."/>
            <person name="de Jong P.J."/>
            <person name="Zon L.I."/>
            <person name="Postlethwait J.H."/>
            <person name="Nusslein-Volhard C."/>
            <person name="Hubbard T.J."/>
            <person name="Roest Crollius H."/>
            <person name="Rogers J."/>
            <person name="Stemple D.L."/>
        </authorList>
    </citation>
    <scope>NUCLEOTIDE SEQUENCE [LARGE SCALE GENOMIC DNA]</scope>
    <source>
        <strain evidence="5">Tuebingen</strain>
    </source>
</reference>
<dbReference type="InterPro" id="IPR031589">
    <property type="entry name" value="SHLD2_C"/>
</dbReference>
<dbReference type="PANTHER" id="PTHR14495:SF2">
    <property type="entry name" value="SHIELDIN COMPLEX SUBUNIT 2"/>
    <property type="match status" value="1"/>
</dbReference>
<dbReference type="InterPro" id="IPR049507">
    <property type="entry name" value="SHLD2_OB1"/>
</dbReference>
<feature type="domain" description="Shieldin complex subunit 2 C-terminal" evidence="2">
    <location>
        <begin position="607"/>
        <end position="779"/>
    </location>
</feature>
<dbReference type="AGR" id="ZFIN:ZDB-GENE-090313-30"/>
<dbReference type="Pfam" id="PF22779">
    <property type="entry name" value="OB_SHLD2_2nd"/>
    <property type="match status" value="1"/>
</dbReference>
<sequence>MANKPNIHVFLGAPCPQALNVEVQDRAAKHWTTMDFTWSQGQLIPKHTTGEAQTDDESGVENNDWLKSAVTSDKLPERREEENKISEDDSTPSGCQSKPESVEEEELCPVLVTEYLDSCFSSSAGQSRDGRPRSPVSTETEYLSSWTKSQALLLRSRVSQCSTSGLLEDFLFGFPHNPPKQTPSASESSPELYSPAVSPEERGLGGTLQSSGEYDSLSQRQQERGLILEITSEGILCSQGNAIPEKPVNQEDVGLISDSPTSTAQSSSGPSAAKKIRFFQTACKTKETDQRTKTVVAPLCGPTTLLARCTTHGVRYAILVAVVHPCHLKEVKVKTGASAGTSVPLATLIVTDQSDVEMKVVLWRTSAFWALTVYPGDILLITDVAVHIDKWKAETVLQSSFTSKLLNLGQVTRERIPVAPQNLNSHSLRTLCTHLCEKRPLLVSLPPHKPQDLHSISFIRLGALRPDTLVHALLRVKHSKLITAWRDEAEGISRAGGLLKAILTVEQGDGQQGAVILWGAALSWLQRLERNKDSVWEFRMLLVRQDVTSGLLELHSTPWGTCQPLFPDDSRCKEFYNTVRSQRTASCFEIDLSTLLSQKYSGDVELKVKITAFQFQTSPSQEASLLINGSTTLEGIIGVVSGDVTFAGCSQCSAELETDENGIYRPCYPCLPHTGVRRYYRSVVLTVRAGGDQICVQVPPALVQKILLNTPPDRLHKSVALFCLFLAPASEVRFIQVVANRISSILNPMKNTFLLTVRSHFQCDENSIPVIQNFLLLDFSSPET</sequence>
<feature type="compositionally biased region" description="Polar residues" evidence="1">
    <location>
        <begin position="182"/>
        <end position="191"/>
    </location>
</feature>
<dbReference type="OrthoDB" id="10254686at2759"/>
<evidence type="ECO:0000256" key="1">
    <source>
        <dbReference type="SAM" id="MobiDB-lite"/>
    </source>
</evidence>
<dbReference type="ZFIN" id="ZDB-GENE-090313-30">
    <property type="gene designation" value="shld2"/>
</dbReference>
<dbReference type="Ensembl" id="ENSDART00000137467.3">
    <property type="protein sequence ID" value="ENSDARP00000117245.1"/>
    <property type="gene ID" value="ENSDARG00000038686.7"/>
</dbReference>
<evidence type="ECO:0000259" key="2">
    <source>
        <dbReference type="Pfam" id="PF15793"/>
    </source>
</evidence>
<dbReference type="GO" id="GO:0010569">
    <property type="term" value="P:regulation of double-strand break repair via homologous recombination"/>
    <property type="evidence" value="ECO:0000318"/>
    <property type="project" value="GO_Central"/>
</dbReference>
<evidence type="ECO:0000313" key="7">
    <source>
        <dbReference type="RefSeq" id="NP_001139105.1"/>
    </source>
</evidence>
<dbReference type="KEGG" id="dre:100149820"/>
<dbReference type="ExpressionAtlas" id="B8A4B1">
    <property type="expression patterns" value="baseline"/>
</dbReference>
<dbReference type="PhylomeDB" id="B8A4B1"/>
<dbReference type="Pfam" id="PF15793">
    <property type="entry name" value="SHLD2_C"/>
    <property type="match status" value="1"/>
</dbReference>
<dbReference type="GeneTree" id="ENSGT00390000003133"/>
<feature type="compositionally biased region" description="Polar residues" evidence="1">
    <location>
        <begin position="207"/>
        <end position="218"/>
    </location>
</feature>
<evidence type="ECO:0000259" key="4">
    <source>
        <dbReference type="Pfam" id="PF22779"/>
    </source>
</evidence>
<reference evidence="7" key="3">
    <citation type="journal article" date="2015" name="Nat. Commun.">
        <title>RFX transcription factors are essential for hearing in mice.</title>
        <authorList>
            <person name="Elkon R."/>
            <person name="Milon B."/>
            <person name="Morrison L."/>
            <person name="Shah M."/>
            <person name="Vijayakumar S."/>
            <person name="Racherla M."/>
            <person name="Leitch C.C."/>
            <person name="Silipino L."/>
            <person name="Hadi S."/>
            <person name="Weiss-Gayet M."/>
            <person name="Barras E."/>
            <person name="Schmid C.D."/>
            <person name="Ait-Lounis A."/>
            <person name="Barnes A."/>
            <person name="Song Y."/>
            <person name="Eisenman D.J."/>
            <person name="Eliyahu E."/>
            <person name="Frolenkov G.I."/>
            <person name="Strome S.E."/>
            <person name="Durand B."/>
            <person name="Zaghloul N.A."/>
            <person name="Jones S.M."/>
            <person name="Reith W."/>
            <person name="Hertzano R."/>
        </authorList>
    </citation>
    <scope>NUCLEOTIDE SEQUENCE</scope>
    <source>
        <strain evidence="7">Tuebingen</strain>
    </source>
</reference>
<evidence type="ECO:0000313" key="8">
    <source>
        <dbReference type="ZFIN" id="ZDB-GENE-090313-30"/>
    </source>
</evidence>
<dbReference type="HOGENOM" id="CLU_016120_0_0_1"/>
<dbReference type="GO" id="GO:0035861">
    <property type="term" value="C:site of double-strand break"/>
    <property type="evidence" value="ECO:0000318"/>
    <property type="project" value="GO_Central"/>
</dbReference>
<dbReference type="InterPro" id="IPR053944">
    <property type="entry name" value="SHLD2_OB2"/>
</dbReference>
<dbReference type="OMA" id="CHLKEIK"/>
<dbReference type="AlphaFoldDB" id="B8A4B1"/>
<dbReference type="CTD" id="54537"/>
<evidence type="ECO:0000259" key="3">
    <source>
        <dbReference type="Pfam" id="PF21669"/>
    </source>
</evidence>
<feature type="region of interest" description="Disordered" evidence="1">
    <location>
        <begin position="252"/>
        <end position="272"/>
    </location>
</feature>
<dbReference type="GeneID" id="100149820"/>
<feature type="region of interest" description="Disordered" evidence="1">
    <location>
        <begin position="42"/>
        <end position="103"/>
    </location>
</feature>
<keyword evidence="6" id="KW-1185">Reference proteome</keyword>
<accession>B8A4B1</accession>
<dbReference type="InterPro" id="IPR029715">
    <property type="entry name" value="FAM35A"/>
</dbReference>
<feature type="compositionally biased region" description="Low complexity" evidence="1">
    <location>
        <begin position="257"/>
        <end position="272"/>
    </location>
</feature>
<protein>
    <submittedName>
        <fullName evidence="7">Shieldin complex subunit 2</fullName>
    </submittedName>
    <submittedName>
        <fullName evidence="5">Si:ch211-134m17.9</fullName>
    </submittedName>
</protein>
<dbReference type="GO" id="GO:0005634">
    <property type="term" value="C:nucleus"/>
    <property type="evidence" value="ECO:0000318"/>
    <property type="project" value="GO_Central"/>
</dbReference>
<dbReference type="Proteomes" id="UP000000437">
    <property type="component" value="Chromosome 13"/>
</dbReference>
<reference evidence="7" key="5">
    <citation type="submission" date="2025-04" db="UniProtKB">
        <authorList>
            <consortium name="RefSeq"/>
        </authorList>
    </citation>
    <scope>IDENTIFICATION</scope>
    <source>
        <strain evidence="7">Tuebingen</strain>
    </source>
</reference>
<feature type="compositionally biased region" description="Basic and acidic residues" evidence="1">
    <location>
        <begin position="74"/>
        <end position="87"/>
    </location>
</feature>
<gene>
    <name evidence="7 8" type="primary">shld2</name>
    <name evidence="7" type="synonym">fam35a</name>
    <name evidence="7" type="synonym">si:ch211-134m17.9</name>
</gene>
<dbReference type="PaxDb" id="7955-ENSDARP00000117245"/>